<organism evidence="1">
    <name type="scientific">Arion vulgaris</name>
    <dbReference type="NCBI Taxonomy" id="1028688"/>
    <lineage>
        <taxon>Eukaryota</taxon>
        <taxon>Metazoa</taxon>
        <taxon>Spiralia</taxon>
        <taxon>Lophotrochozoa</taxon>
        <taxon>Mollusca</taxon>
        <taxon>Gastropoda</taxon>
        <taxon>Heterobranchia</taxon>
        <taxon>Euthyneura</taxon>
        <taxon>Panpulmonata</taxon>
        <taxon>Eupulmonata</taxon>
        <taxon>Stylommatophora</taxon>
        <taxon>Helicina</taxon>
        <taxon>Arionoidea</taxon>
        <taxon>Arionidae</taxon>
        <taxon>Arion</taxon>
    </lineage>
</organism>
<protein>
    <submittedName>
        <fullName evidence="1">Uncharacterized protein</fullName>
    </submittedName>
</protein>
<reference evidence="1" key="1">
    <citation type="submission" date="2014-12" db="EMBL/GenBank/DDBJ databases">
        <title>Insight into the proteome of Arion vulgaris.</title>
        <authorList>
            <person name="Aradska J."/>
            <person name="Bulat T."/>
            <person name="Smidak R."/>
            <person name="Sarate P."/>
            <person name="Gangsoo J."/>
            <person name="Sialana F."/>
            <person name="Bilban M."/>
            <person name="Lubec G."/>
        </authorList>
    </citation>
    <scope>NUCLEOTIDE SEQUENCE</scope>
    <source>
        <tissue evidence="1">Skin</tissue>
    </source>
</reference>
<proteinExistence type="predicted"/>
<sequence length="50" mass="5650">MFHVVLIVQQGHNVCTICQRKKQTLRSGHDEMAVSRFETIEAIVVIAVVN</sequence>
<dbReference type="AlphaFoldDB" id="A0A0B6Z0B5"/>
<name>A0A0B6Z0B5_9EUPU</name>
<evidence type="ECO:0000313" key="1">
    <source>
        <dbReference type="EMBL" id="CEK61928.1"/>
    </source>
</evidence>
<feature type="non-terminal residue" evidence="1">
    <location>
        <position position="50"/>
    </location>
</feature>
<accession>A0A0B6Z0B5</accession>
<dbReference type="EMBL" id="HACG01015063">
    <property type="protein sequence ID" value="CEK61928.1"/>
    <property type="molecule type" value="Transcribed_RNA"/>
</dbReference>
<gene>
    <name evidence="1" type="primary">ORF43697</name>
</gene>